<sequence>MKIEVWSDFVCPFCYIGKRRLEQALQKSPHINDVELEYKSFELDPNAEEYNGKSMAELIAAKYGMSIEQANENNERLRQQAESVGLTYHFDTMKPTNTFKAHRLAKFAKKHGKEKEITEKLLYGYFTESKNLSDDDVLADIAENTGLDREESLTIIKDDNAYADDVRMDERIAHQYGISGVPFFILNQKYAISGAQPLETFISALGKVWEEENPKPQFEDLSGEGTNNAFCADGSCAIPTDDK</sequence>
<dbReference type="Proteomes" id="UP001500880">
    <property type="component" value="Unassembled WGS sequence"/>
</dbReference>
<dbReference type="EMBL" id="BAAADO010000001">
    <property type="protein sequence ID" value="GAA0479878.1"/>
    <property type="molecule type" value="Genomic_DNA"/>
</dbReference>
<reference evidence="4" key="1">
    <citation type="journal article" date="2019" name="Int. J. Syst. Evol. Microbiol.">
        <title>The Global Catalogue of Microorganisms (GCM) 10K type strain sequencing project: providing services to taxonomists for standard genome sequencing and annotation.</title>
        <authorList>
            <consortium name="The Broad Institute Genomics Platform"/>
            <consortium name="The Broad Institute Genome Sequencing Center for Infectious Disease"/>
            <person name="Wu L."/>
            <person name="Ma J."/>
        </authorList>
    </citation>
    <scope>NUCLEOTIDE SEQUENCE [LARGE SCALE GENOMIC DNA]</scope>
    <source>
        <strain evidence="4">JCM 12389</strain>
    </source>
</reference>
<dbReference type="PANTHER" id="PTHR13887">
    <property type="entry name" value="GLUTATHIONE S-TRANSFERASE KAPPA"/>
    <property type="match status" value="1"/>
</dbReference>
<comment type="caution">
    <text evidence="3">The sequence shown here is derived from an EMBL/GenBank/DDBJ whole genome shotgun (WGS) entry which is preliminary data.</text>
</comment>
<dbReference type="CDD" id="cd03024">
    <property type="entry name" value="DsbA_FrnE"/>
    <property type="match status" value="1"/>
</dbReference>
<dbReference type="SUPFAM" id="SSF52833">
    <property type="entry name" value="Thioredoxin-like"/>
    <property type="match status" value="1"/>
</dbReference>
<gene>
    <name evidence="3" type="ORF">GCM10008986_00420</name>
</gene>
<evidence type="ECO:0000313" key="4">
    <source>
        <dbReference type="Proteomes" id="UP001500880"/>
    </source>
</evidence>
<dbReference type="RefSeq" id="WP_343836241.1">
    <property type="nucleotide sequence ID" value="NZ_BAAADO010000001.1"/>
</dbReference>
<feature type="coiled-coil region" evidence="1">
    <location>
        <begin position="60"/>
        <end position="87"/>
    </location>
</feature>
<protein>
    <submittedName>
        <fullName evidence="3">DsbA family oxidoreductase</fullName>
    </submittedName>
</protein>
<proteinExistence type="predicted"/>
<evidence type="ECO:0000256" key="1">
    <source>
        <dbReference type="SAM" id="Coils"/>
    </source>
</evidence>
<dbReference type="InterPro" id="IPR001853">
    <property type="entry name" value="DSBA-like_thioredoxin_dom"/>
</dbReference>
<name>A0ABP3KKU9_9BACI</name>
<keyword evidence="1" id="KW-0175">Coiled coil</keyword>
<dbReference type="Gene3D" id="3.40.30.10">
    <property type="entry name" value="Glutaredoxin"/>
    <property type="match status" value="1"/>
</dbReference>
<evidence type="ECO:0000259" key="2">
    <source>
        <dbReference type="Pfam" id="PF01323"/>
    </source>
</evidence>
<organism evidence="3 4">
    <name type="scientific">Salinibacillus aidingensis</name>
    <dbReference type="NCBI Taxonomy" id="237684"/>
    <lineage>
        <taxon>Bacteria</taxon>
        <taxon>Bacillati</taxon>
        <taxon>Bacillota</taxon>
        <taxon>Bacilli</taxon>
        <taxon>Bacillales</taxon>
        <taxon>Bacillaceae</taxon>
        <taxon>Salinibacillus</taxon>
    </lineage>
</organism>
<feature type="domain" description="DSBA-like thioredoxin" evidence="2">
    <location>
        <begin position="3"/>
        <end position="205"/>
    </location>
</feature>
<evidence type="ECO:0000313" key="3">
    <source>
        <dbReference type="EMBL" id="GAA0479878.1"/>
    </source>
</evidence>
<accession>A0ABP3KKU9</accession>
<keyword evidence="4" id="KW-1185">Reference proteome</keyword>
<dbReference type="Pfam" id="PF01323">
    <property type="entry name" value="DSBA"/>
    <property type="match status" value="1"/>
</dbReference>
<dbReference type="InterPro" id="IPR036249">
    <property type="entry name" value="Thioredoxin-like_sf"/>
</dbReference>
<dbReference type="PANTHER" id="PTHR13887:SF41">
    <property type="entry name" value="THIOREDOXIN SUPERFAMILY PROTEIN"/>
    <property type="match status" value="1"/>
</dbReference>